<dbReference type="InterPro" id="IPR006162">
    <property type="entry name" value="Ppantetheine_attach_site"/>
</dbReference>
<gene>
    <name evidence="4" type="ORF">HNQ64_003836</name>
</gene>
<dbReference type="RefSeq" id="WP_184211461.1">
    <property type="nucleotide sequence ID" value="NZ_JACHIF010000009.1"/>
</dbReference>
<organism evidence="4 5">
    <name type="scientific">Prosthecobacter dejongeii</name>
    <dbReference type="NCBI Taxonomy" id="48465"/>
    <lineage>
        <taxon>Bacteria</taxon>
        <taxon>Pseudomonadati</taxon>
        <taxon>Verrucomicrobiota</taxon>
        <taxon>Verrucomicrobiia</taxon>
        <taxon>Verrucomicrobiales</taxon>
        <taxon>Verrucomicrobiaceae</taxon>
        <taxon>Prosthecobacter</taxon>
    </lineage>
</organism>
<feature type="domain" description="Carrier" evidence="3">
    <location>
        <begin position="2"/>
        <end position="80"/>
    </location>
</feature>
<dbReference type="InterPro" id="IPR009081">
    <property type="entry name" value="PP-bd_ACP"/>
</dbReference>
<accession>A0A7W8DS76</accession>
<dbReference type="Proteomes" id="UP000534294">
    <property type="component" value="Unassembled WGS sequence"/>
</dbReference>
<evidence type="ECO:0000256" key="2">
    <source>
        <dbReference type="ARBA" id="ARBA00022553"/>
    </source>
</evidence>
<dbReference type="InterPro" id="IPR036736">
    <property type="entry name" value="ACP-like_sf"/>
</dbReference>
<comment type="caution">
    <text evidence="4">The sequence shown here is derived from an EMBL/GenBank/DDBJ whole genome shotgun (WGS) entry which is preliminary data.</text>
</comment>
<dbReference type="PROSITE" id="PS50075">
    <property type="entry name" value="CARRIER"/>
    <property type="match status" value="1"/>
</dbReference>
<keyword evidence="1" id="KW-0596">Phosphopantetheine</keyword>
<keyword evidence="2" id="KW-0597">Phosphoprotein</keyword>
<evidence type="ECO:0000256" key="1">
    <source>
        <dbReference type="ARBA" id="ARBA00022450"/>
    </source>
</evidence>
<dbReference type="Gene3D" id="1.10.1200.10">
    <property type="entry name" value="ACP-like"/>
    <property type="match status" value="1"/>
</dbReference>
<dbReference type="EMBL" id="JACHIF010000009">
    <property type="protein sequence ID" value="MBB5039561.1"/>
    <property type="molecule type" value="Genomic_DNA"/>
</dbReference>
<evidence type="ECO:0000313" key="4">
    <source>
        <dbReference type="EMBL" id="MBB5039561.1"/>
    </source>
</evidence>
<dbReference type="PROSITE" id="PS00012">
    <property type="entry name" value="PHOSPHOPANTETHEINE"/>
    <property type="match status" value="1"/>
</dbReference>
<proteinExistence type="predicted"/>
<reference evidence="4 5" key="1">
    <citation type="submission" date="2020-08" db="EMBL/GenBank/DDBJ databases">
        <title>Genomic Encyclopedia of Type Strains, Phase IV (KMG-IV): sequencing the most valuable type-strain genomes for metagenomic binning, comparative biology and taxonomic classification.</title>
        <authorList>
            <person name="Goeker M."/>
        </authorList>
    </citation>
    <scope>NUCLEOTIDE SEQUENCE [LARGE SCALE GENOMIC DNA]</scope>
    <source>
        <strain evidence="4 5">DSM 12251</strain>
    </source>
</reference>
<name>A0A7W8DS76_9BACT</name>
<protein>
    <submittedName>
        <fullName evidence="4">Acyl carrier protein</fullName>
    </submittedName>
</protein>
<evidence type="ECO:0000259" key="3">
    <source>
        <dbReference type="PROSITE" id="PS50075"/>
    </source>
</evidence>
<dbReference type="Pfam" id="PF00550">
    <property type="entry name" value="PP-binding"/>
    <property type="match status" value="1"/>
</dbReference>
<sequence length="83" mass="8966">MSDIAPRLLALLRPHLRMLAPEAPIRLEDDLGKLGLDSLESIDVLMEIESEFGVIIPDDQVTVDTLATAGNLLQAIEAQMATA</sequence>
<keyword evidence="5" id="KW-1185">Reference proteome</keyword>
<dbReference type="AlphaFoldDB" id="A0A7W8DS76"/>
<evidence type="ECO:0000313" key="5">
    <source>
        <dbReference type="Proteomes" id="UP000534294"/>
    </source>
</evidence>
<dbReference type="SUPFAM" id="SSF47336">
    <property type="entry name" value="ACP-like"/>
    <property type="match status" value="1"/>
</dbReference>